<dbReference type="OrthoDB" id="2410195at2759"/>
<comment type="caution">
    <text evidence="7">The sequence shown here is derived from an EMBL/GenBank/DDBJ whole genome shotgun (WGS) entry which is preliminary data.</text>
</comment>
<dbReference type="Pfam" id="PF00891">
    <property type="entry name" value="Methyltransf_2"/>
    <property type="match status" value="1"/>
</dbReference>
<reference evidence="7" key="1">
    <citation type="submission" date="2021-03" db="EMBL/GenBank/DDBJ databases">
        <title>Draft genome sequence of rust myrtle Austropuccinia psidii MF-1, a brazilian biotype.</title>
        <authorList>
            <person name="Quecine M.C."/>
            <person name="Pachon D.M.R."/>
            <person name="Bonatelli M.L."/>
            <person name="Correr F.H."/>
            <person name="Franceschini L.M."/>
            <person name="Leite T.F."/>
            <person name="Margarido G.R.A."/>
            <person name="Almeida C.A."/>
            <person name="Ferrarezi J.A."/>
            <person name="Labate C.A."/>
        </authorList>
    </citation>
    <scope>NUCLEOTIDE SEQUENCE</scope>
    <source>
        <strain evidence="7">MF-1</strain>
    </source>
</reference>
<evidence type="ECO:0000259" key="5">
    <source>
        <dbReference type="Pfam" id="PF00891"/>
    </source>
</evidence>
<dbReference type="InterPro" id="IPR012967">
    <property type="entry name" value="COMT_dimerisation"/>
</dbReference>
<dbReference type="GO" id="GO:0008171">
    <property type="term" value="F:O-methyltransferase activity"/>
    <property type="evidence" value="ECO:0007669"/>
    <property type="project" value="InterPro"/>
</dbReference>
<feature type="domain" description="O-methyltransferase dimerisation" evidence="6">
    <location>
        <begin position="72"/>
        <end position="146"/>
    </location>
</feature>
<dbReference type="Gene3D" id="1.10.10.10">
    <property type="entry name" value="Winged helix-like DNA-binding domain superfamily/Winged helix DNA-binding domain"/>
    <property type="match status" value="1"/>
</dbReference>
<dbReference type="EMBL" id="AVOT02000278">
    <property type="protein sequence ID" value="MBW0462092.1"/>
    <property type="molecule type" value="Genomic_DNA"/>
</dbReference>
<evidence type="ECO:0000259" key="6">
    <source>
        <dbReference type="Pfam" id="PF08100"/>
    </source>
</evidence>
<evidence type="ECO:0000256" key="2">
    <source>
        <dbReference type="ARBA" id="ARBA00022679"/>
    </source>
</evidence>
<keyword evidence="3" id="KW-0949">S-adenosyl-L-methionine</keyword>
<feature type="compositionally biased region" description="Basic and acidic residues" evidence="4">
    <location>
        <begin position="535"/>
        <end position="550"/>
    </location>
</feature>
<dbReference type="AlphaFoldDB" id="A0A9Q3BBL0"/>
<accession>A0A9Q3BBL0</accession>
<evidence type="ECO:0000256" key="3">
    <source>
        <dbReference type="ARBA" id="ARBA00022691"/>
    </source>
</evidence>
<protein>
    <recommendedName>
        <fullName evidence="9">O-methyltransferase domain-containing protein</fullName>
    </recommendedName>
</protein>
<feature type="domain" description="O-methyltransferase C-terminal" evidence="5">
    <location>
        <begin position="208"/>
        <end position="379"/>
    </location>
</feature>
<keyword evidence="8" id="KW-1185">Reference proteome</keyword>
<keyword evidence="2" id="KW-0808">Transferase</keyword>
<organism evidence="7 8">
    <name type="scientific">Austropuccinia psidii MF-1</name>
    <dbReference type="NCBI Taxonomy" id="1389203"/>
    <lineage>
        <taxon>Eukaryota</taxon>
        <taxon>Fungi</taxon>
        <taxon>Dikarya</taxon>
        <taxon>Basidiomycota</taxon>
        <taxon>Pucciniomycotina</taxon>
        <taxon>Pucciniomycetes</taxon>
        <taxon>Pucciniales</taxon>
        <taxon>Sphaerophragmiaceae</taxon>
        <taxon>Austropuccinia</taxon>
    </lineage>
</organism>
<dbReference type="SUPFAM" id="SSF53335">
    <property type="entry name" value="S-adenosyl-L-methionine-dependent methyltransferases"/>
    <property type="match status" value="1"/>
</dbReference>
<dbReference type="Pfam" id="PF08100">
    <property type="entry name" value="Dimerisation"/>
    <property type="match status" value="1"/>
</dbReference>
<dbReference type="PANTHER" id="PTHR43712">
    <property type="entry name" value="PUTATIVE (AFU_ORTHOLOGUE AFUA_4G14580)-RELATED"/>
    <property type="match status" value="1"/>
</dbReference>
<evidence type="ECO:0008006" key="9">
    <source>
        <dbReference type="Google" id="ProtNLM"/>
    </source>
</evidence>
<evidence type="ECO:0000256" key="1">
    <source>
        <dbReference type="ARBA" id="ARBA00022603"/>
    </source>
</evidence>
<dbReference type="SUPFAM" id="SSF46785">
    <property type="entry name" value="Winged helix' DNA-binding domain"/>
    <property type="match status" value="1"/>
</dbReference>
<evidence type="ECO:0000313" key="7">
    <source>
        <dbReference type="EMBL" id="MBW0462092.1"/>
    </source>
</evidence>
<gene>
    <name evidence="7" type="ORF">O181_001807</name>
</gene>
<keyword evidence="1" id="KW-0489">Methyltransferase</keyword>
<evidence type="ECO:0000256" key="4">
    <source>
        <dbReference type="SAM" id="MobiDB-lite"/>
    </source>
</evidence>
<proteinExistence type="predicted"/>
<evidence type="ECO:0000313" key="8">
    <source>
        <dbReference type="Proteomes" id="UP000765509"/>
    </source>
</evidence>
<feature type="region of interest" description="Disordered" evidence="4">
    <location>
        <begin position="521"/>
        <end position="566"/>
    </location>
</feature>
<dbReference type="Proteomes" id="UP000765509">
    <property type="component" value="Unassembled WGS sequence"/>
</dbReference>
<dbReference type="InterPro" id="IPR029063">
    <property type="entry name" value="SAM-dependent_MTases_sf"/>
</dbReference>
<name>A0A9Q3BBL0_9BASI</name>
<dbReference type="PANTHER" id="PTHR43712:SF2">
    <property type="entry name" value="O-METHYLTRANSFERASE CICE"/>
    <property type="match status" value="1"/>
</dbReference>
<dbReference type="InterPro" id="IPR016461">
    <property type="entry name" value="COMT-like"/>
</dbReference>
<sequence length="566" mass="63435">MSLSALANLISNSVMTIEKAIIESVKKTHHHHKNHRFQPVTPYEVLEAVDLIVAACAELTSKVQDSTGFVCKLALGFNVSSAIRVAVEGHLPEILREAGPDGLDIKEIASRCDANPDRLQRIMRLLVSHHIFTSPKKGRFANNRHSLALDTGKPFQDLPRELNSEKYMGPNTLPALIAHSTDEMFKSSSYLTECILEPSNSRLFFGDQSPFSHAFETGMDFQTFLQLSFDQEVRLRRFIAATECLSRIGASDQGLSGYNWSTMGNGLLVDIAGGVGHVALSLAQSFPNLRIVLQDRSEVITLAQAFWQKNFPQAIYTKRVMLEPHNLFDRQTRKGAKVFFVRFVIREWNDEQAIKILKNLSDASSSATKLILVERTVTNWSLDSVHECPLQTLELLKGVKVPKNVQSSFCHDIDHPQVLEETGRPLMDLLDAQLMLYGSGRERTLEELVVILNEANWKVERINRPGTSSLTQLTCRRILKTDDADSWVGGWDKKPISGDQVVPSNKVNISQETDKTCENMVKSAEDSQIPGLEQTETKKIQSNEENETKEPIFPIEAEENNLNSPD</sequence>
<dbReference type="PROSITE" id="PS51683">
    <property type="entry name" value="SAM_OMT_II"/>
    <property type="match status" value="1"/>
</dbReference>
<dbReference type="GO" id="GO:0032259">
    <property type="term" value="P:methylation"/>
    <property type="evidence" value="ECO:0007669"/>
    <property type="project" value="UniProtKB-KW"/>
</dbReference>
<dbReference type="InterPro" id="IPR001077">
    <property type="entry name" value="COMT_C"/>
</dbReference>
<dbReference type="InterPro" id="IPR036390">
    <property type="entry name" value="WH_DNA-bd_sf"/>
</dbReference>
<dbReference type="Gene3D" id="3.40.50.150">
    <property type="entry name" value="Vaccinia Virus protein VP39"/>
    <property type="match status" value="1"/>
</dbReference>
<dbReference type="GO" id="GO:0046983">
    <property type="term" value="F:protein dimerization activity"/>
    <property type="evidence" value="ECO:0007669"/>
    <property type="project" value="InterPro"/>
</dbReference>
<dbReference type="InterPro" id="IPR036388">
    <property type="entry name" value="WH-like_DNA-bd_sf"/>
</dbReference>